<protein>
    <submittedName>
        <fullName evidence="10">Response regulator</fullName>
    </submittedName>
</protein>
<dbReference type="InterPro" id="IPR014710">
    <property type="entry name" value="RmlC-like_jellyroll"/>
</dbReference>
<dbReference type="PROSITE" id="PS51063">
    <property type="entry name" value="HTH_CRP_2"/>
    <property type="match status" value="1"/>
</dbReference>
<dbReference type="InterPro" id="IPR000595">
    <property type="entry name" value="cNMP-bd_dom"/>
</dbReference>
<feature type="modified residue" description="4-aspartylphosphate" evidence="6">
    <location>
        <position position="52"/>
    </location>
</feature>
<dbReference type="InterPro" id="IPR018490">
    <property type="entry name" value="cNMP-bd_dom_sf"/>
</dbReference>
<dbReference type="SMART" id="SM00419">
    <property type="entry name" value="HTH_CRP"/>
    <property type="match status" value="1"/>
</dbReference>
<dbReference type="EMBL" id="JAGPXB010000008">
    <property type="protein sequence ID" value="MBQ0908983.1"/>
    <property type="molecule type" value="Genomic_DNA"/>
</dbReference>
<dbReference type="CDD" id="cd17574">
    <property type="entry name" value="REC_OmpR"/>
    <property type="match status" value="1"/>
</dbReference>
<sequence length="345" mass="38967">MRKIVVIEDNNDIRESIVEILELANYKVLLAKNGIEGVALAIAEVPDLILCDIMMPNLDGYGVLYLLAKNATTSSIPFIFITAKSERADLRKGMEMGADDYLVKPFGRLELLNAIEIRLNKKLKEQQFYSQSLEQDISDIPKKVGLAELSKLIHKSQSRIFKKNQVVHYEGDSPLGIYLVLSGKIKTTKMTEDGRELITAIYRQDDFLGANSLLSNHLYNDTATALEESHLCFFSKQQFDELLQLYPDVSKKFLNILSNEILTKDSSLLQLAYQSVRKRIAEAIVDLFKHDTTIRISRDDLAALTATATETVSRTLTEFKNEGLIEKKGSVLKIVNMDKISKMRN</sequence>
<evidence type="ECO:0000256" key="5">
    <source>
        <dbReference type="ARBA" id="ARBA00023163"/>
    </source>
</evidence>
<reference evidence="10 11" key="1">
    <citation type="submission" date="2021-04" db="EMBL/GenBank/DDBJ databases">
        <title>Description of novel Flavobacterium sp. F-328.</title>
        <authorList>
            <person name="Saticioglu I.B."/>
        </authorList>
    </citation>
    <scope>NUCLEOTIDE SEQUENCE [LARGE SCALE GENOMIC DNA]</scope>
    <source>
        <strain evidence="10 11">F-328</strain>
    </source>
</reference>
<dbReference type="PROSITE" id="PS50042">
    <property type="entry name" value="CNMP_BINDING_3"/>
    <property type="match status" value="1"/>
</dbReference>
<name>A0ABS5D4N5_9FLAO</name>
<dbReference type="Pfam" id="PF00072">
    <property type="entry name" value="Response_reg"/>
    <property type="match status" value="1"/>
</dbReference>
<dbReference type="SUPFAM" id="SSF52172">
    <property type="entry name" value="CheY-like"/>
    <property type="match status" value="1"/>
</dbReference>
<dbReference type="PANTHER" id="PTHR48111:SF4">
    <property type="entry name" value="DNA-BINDING DUAL TRANSCRIPTIONAL REGULATOR OMPR"/>
    <property type="match status" value="1"/>
</dbReference>
<dbReference type="PROSITE" id="PS50110">
    <property type="entry name" value="RESPONSE_REGULATORY"/>
    <property type="match status" value="1"/>
</dbReference>
<evidence type="ECO:0000259" key="8">
    <source>
        <dbReference type="PROSITE" id="PS50110"/>
    </source>
</evidence>
<dbReference type="SUPFAM" id="SSF51206">
    <property type="entry name" value="cAMP-binding domain-like"/>
    <property type="match status" value="1"/>
</dbReference>
<gene>
    <name evidence="10" type="ORF">KBJ98_09745</name>
</gene>
<dbReference type="Pfam" id="PF13545">
    <property type="entry name" value="HTH_Crp_2"/>
    <property type="match status" value="1"/>
</dbReference>
<keyword evidence="3" id="KW-0805">Transcription regulation</keyword>
<dbReference type="CDD" id="cd00038">
    <property type="entry name" value="CAP_ED"/>
    <property type="match status" value="1"/>
</dbReference>
<dbReference type="Pfam" id="PF00027">
    <property type="entry name" value="cNMP_binding"/>
    <property type="match status" value="1"/>
</dbReference>
<accession>A0ABS5D4N5</accession>
<dbReference type="Proteomes" id="UP000679008">
    <property type="component" value="Unassembled WGS sequence"/>
</dbReference>
<evidence type="ECO:0000256" key="2">
    <source>
        <dbReference type="ARBA" id="ARBA00023012"/>
    </source>
</evidence>
<evidence type="ECO:0000256" key="4">
    <source>
        <dbReference type="ARBA" id="ARBA00023125"/>
    </source>
</evidence>
<dbReference type="Gene3D" id="3.40.50.2300">
    <property type="match status" value="1"/>
</dbReference>
<keyword evidence="4" id="KW-0238">DNA-binding</keyword>
<dbReference type="SMART" id="SM00448">
    <property type="entry name" value="REC"/>
    <property type="match status" value="1"/>
</dbReference>
<dbReference type="RefSeq" id="WP_210790111.1">
    <property type="nucleotide sequence ID" value="NZ_JAGPXB010000008.1"/>
</dbReference>
<evidence type="ECO:0000259" key="7">
    <source>
        <dbReference type="PROSITE" id="PS50042"/>
    </source>
</evidence>
<dbReference type="InterPro" id="IPR011006">
    <property type="entry name" value="CheY-like_superfamily"/>
</dbReference>
<dbReference type="Gene3D" id="1.10.10.10">
    <property type="entry name" value="Winged helix-like DNA-binding domain superfamily/Winged helix DNA-binding domain"/>
    <property type="match status" value="1"/>
</dbReference>
<keyword evidence="2" id="KW-0902">Two-component regulatory system</keyword>
<dbReference type="InterPro" id="IPR036390">
    <property type="entry name" value="WH_DNA-bd_sf"/>
</dbReference>
<feature type="domain" description="HTH crp-type" evidence="9">
    <location>
        <begin position="274"/>
        <end position="338"/>
    </location>
</feature>
<proteinExistence type="predicted"/>
<evidence type="ECO:0000313" key="10">
    <source>
        <dbReference type="EMBL" id="MBQ0908983.1"/>
    </source>
</evidence>
<keyword evidence="5" id="KW-0804">Transcription</keyword>
<evidence type="ECO:0000256" key="6">
    <source>
        <dbReference type="PROSITE-ProRule" id="PRU00169"/>
    </source>
</evidence>
<keyword evidence="1 6" id="KW-0597">Phosphoprotein</keyword>
<feature type="domain" description="Cyclic nucleotide-binding" evidence="7">
    <location>
        <begin position="140"/>
        <end position="260"/>
    </location>
</feature>
<dbReference type="PRINTS" id="PR00034">
    <property type="entry name" value="HTHCRP"/>
</dbReference>
<dbReference type="InterPro" id="IPR001789">
    <property type="entry name" value="Sig_transdc_resp-reg_receiver"/>
</dbReference>
<evidence type="ECO:0000313" key="11">
    <source>
        <dbReference type="Proteomes" id="UP000679008"/>
    </source>
</evidence>
<dbReference type="SUPFAM" id="SSF46785">
    <property type="entry name" value="Winged helix' DNA-binding domain"/>
    <property type="match status" value="1"/>
</dbReference>
<dbReference type="InterPro" id="IPR036388">
    <property type="entry name" value="WH-like_DNA-bd_sf"/>
</dbReference>
<evidence type="ECO:0000256" key="1">
    <source>
        <dbReference type="ARBA" id="ARBA00022553"/>
    </source>
</evidence>
<dbReference type="InterPro" id="IPR039420">
    <property type="entry name" value="WalR-like"/>
</dbReference>
<dbReference type="Gene3D" id="2.60.120.10">
    <property type="entry name" value="Jelly Rolls"/>
    <property type="match status" value="1"/>
</dbReference>
<dbReference type="InterPro" id="IPR012318">
    <property type="entry name" value="HTH_CRP"/>
</dbReference>
<comment type="caution">
    <text evidence="10">The sequence shown here is derived from an EMBL/GenBank/DDBJ whole genome shotgun (WGS) entry which is preliminary data.</text>
</comment>
<organism evidence="10 11">
    <name type="scientific">Flavobacterium erciyesense</name>
    <dbReference type="NCBI Taxonomy" id="2825842"/>
    <lineage>
        <taxon>Bacteria</taxon>
        <taxon>Pseudomonadati</taxon>
        <taxon>Bacteroidota</taxon>
        <taxon>Flavobacteriia</taxon>
        <taxon>Flavobacteriales</taxon>
        <taxon>Flavobacteriaceae</taxon>
        <taxon>Flavobacterium</taxon>
    </lineage>
</organism>
<feature type="domain" description="Response regulatory" evidence="8">
    <location>
        <begin position="3"/>
        <end position="119"/>
    </location>
</feature>
<dbReference type="SMART" id="SM00100">
    <property type="entry name" value="cNMP"/>
    <property type="match status" value="1"/>
</dbReference>
<evidence type="ECO:0000256" key="3">
    <source>
        <dbReference type="ARBA" id="ARBA00023015"/>
    </source>
</evidence>
<dbReference type="PANTHER" id="PTHR48111">
    <property type="entry name" value="REGULATOR OF RPOS"/>
    <property type="match status" value="1"/>
</dbReference>
<keyword evidence="11" id="KW-1185">Reference proteome</keyword>
<evidence type="ECO:0000259" key="9">
    <source>
        <dbReference type="PROSITE" id="PS51063"/>
    </source>
</evidence>